<sequence length="290" mass="32545">MKYLSLFILFITYTTTLAQGDAYEYLGVLKLNDSSFIQYKLALEERDGIIQGYSIADAGGKHETKSNVRGTYDDKANQFAFKEYNIVYTKSPITELDFCLVHFEGKMRKLDVDKGFSGDFTSAYQDGAPCLKGEIIMSSASQVQDRVASIDKKIQKSKKISEEVKEKVSMKRTVDTLTMSVVKKDENLNIFARTKRVVISIYDAGKVDNDRINLYLDGELIIEDYAIEKEKREIAVEITKDFTVIKVVALNEGTSAPNTVKVEILDGMDLITTRTSLKEGESAALTLVKQ</sequence>
<dbReference type="Proteomes" id="UP000281985">
    <property type="component" value="Unassembled WGS sequence"/>
</dbReference>
<dbReference type="EMBL" id="REFV01000002">
    <property type="protein sequence ID" value="RMB63468.1"/>
    <property type="molecule type" value="Genomic_DNA"/>
</dbReference>
<keyword evidence="2" id="KW-1185">Reference proteome</keyword>
<dbReference type="OrthoDB" id="639821at2"/>
<protein>
    <submittedName>
        <fullName evidence="1">Uncharacterized protein</fullName>
    </submittedName>
</protein>
<accession>A0A3M0GGR4</accession>
<reference evidence="1 2" key="1">
    <citation type="submission" date="2018-10" db="EMBL/GenBank/DDBJ databases">
        <title>Dokdonia luteus sp. nov., isolated from sea water.</title>
        <authorList>
            <person name="Zhou L.Y."/>
            <person name="Du Z.J."/>
        </authorList>
    </citation>
    <scope>NUCLEOTIDE SEQUENCE [LARGE SCALE GENOMIC DNA]</scope>
    <source>
        <strain evidence="1 2">SH27</strain>
    </source>
</reference>
<gene>
    <name evidence="1" type="ORF">EAX61_03515</name>
</gene>
<dbReference type="AlphaFoldDB" id="A0A3M0GGR4"/>
<dbReference type="RefSeq" id="WP_121916271.1">
    <property type="nucleotide sequence ID" value="NZ_REFV01000002.1"/>
</dbReference>
<organism evidence="1 2">
    <name type="scientific">Dokdonia sinensis</name>
    <dbReference type="NCBI Taxonomy" id="2479847"/>
    <lineage>
        <taxon>Bacteria</taxon>
        <taxon>Pseudomonadati</taxon>
        <taxon>Bacteroidota</taxon>
        <taxon>Flavobacteriia</taxon>
        <taxon>Flavobacteriales</taxon>
        <taxon>Flavobacteriaceae</taxon>
        <taxon>Dokdonia</taxon>
    </lineage>
</organism>
<evidence type="ECO:0000313" key="2">
    <source>
        <dbReference type="Proteomes" id="UP000281985"/>
    </source>
</evidence>
<comment type="caution">
    <text evidence="1">The sequence shown here is derived from an EMBL/GenBank/DDBJ whole genome shotgun (WGS) entry which is preliminary data.</text>
</comment>
<evidence type="ECO:0000313" key="1">
    <source>
        <dbReference type="EMBL" id="RMB63468.1"/>
    </source>
</evidence>
<proteinExistence type="predicted"/>
<name>A0A3M0GGR4_9FLAO</name>